<dbReference type="Gene3D" id="6.10.340.10">
    <property type="match status" value="1"/>
</dbReference>
<evidence type="ECO:0000256" key="3">
    <source>
        <dbReference type="ARBA" id="ARBA00022679"/>
    </source>
</evidence>
<keyword evidence="6" id="KW-1133">Transmembrane helix</keyword>
<dbReference type="InterPro" id="IPR003594">
    <property type="entry name" value="HATPase_dom"/>
</dbReference>
<evidence type="ECO:0000256" key="4">
    <source>
        <dbReference type="ARBA" id="ARBA00022777"/>
    </source>
</evidence>
<dbReference type="InterPro" id="IPR003660">
    <property type="entry name" value="HAMP_dom"/>
</dbReference>
<proteinExistence type="predicted"/>
<organism evidence="8 9">
    <name type="scientific">Bradyrhizobium valentinum</name>
    <dbReference type="NCBI Taxonomy" id="1518501"/>
    <lineage>
        <taxon>Bacteria</taxon>
        <taxon>Pseudomonadati</taxon>
        <taxon>Pseudomonadota</taxon>
        <taxon>Alphaproteobacteria</taxon>
        <taxon>Hyphomicrobiales</taxon>
        <taxon>Nitrobacteraceae</taxon>
        <taxon>Bradyrhizobium</taxon>
    </lineage>
</organism>
<dbReference type="GO" id="GO:0016020">
    <property type="term" value="C:membrane"/>
    <property type="evidence" value="ECO:0007669"/>
    <property type="project" value="UniProtKB-SubCell"/>
</dbReference>
<comment type="caution">
    <text evidence="8">The sequence shown here is derived from an EMBL/GenBank/DDBJ whole genome shotgun (WGS) entry which is preliminary data.</text>
</comment>
<feature type="domain" description="HAMP" evidence="7">
    <location>
        <begin position="184"/>
        <end position="236"/>
    </location>
</feature>
<keyword evidence="3" id="KW-0808">Transferase</keyword>
<dbReference type="InterPro" id="IPR050482">
    <property type="entry name" value="Sensor_HK_TwoCompSys"/>
</dbReference>
<reference evidence="8 9" key="1">
    <citation type="submission" date="2014-03" db="EMBL/GenBank/DDBJ databases">
        <title>Bradyrhizobium valentinum sp. nov., isolated from effective nodules of Lupinus mariae-josephae, a lupine endemic of basic-lime soils in Eastern Spain.</title>
        <authorList>
            <person name="Duran D."/>
            <person name="Rey L."/>
            <person name="Navarro A."/>
            <person name="Busquets A."/>
            <person name="Imperial J."/>
            <person name="Ruiz-Argueso T."/>
        </authorList>
    </citation>
    <scope>NUCLEOTIDE SEQUENCE [LARGE SCALE GENOMIC DNA]</scope>
    <source>
        <strain evidence="8 9">LmjM3</strain>
    </source>
</reference>
<evidence type="ECO:0000259" key="7">
    <source>
        <dbReference type="PROSITE" id="PS50885"/>
    </source>
</evidence>
<dbReference type="Gene3D" id="1.20.5.1930">
    <property type="match status" value="1"/>
</dbReference>
<feature type="transmembrane region" description="Helical" evidence="6">
    <location>
        <begin position="163"/>
        <end position="188"/>
    </location>
</feature>
<evidence type="ECO:0000256" key="1">
    <source>
        <dbReference type="ARBA" id="ARBA00004370"/>
    </source>
</evidence>
<dbReference type="CDD" id="cd06225">
    <property type="entry name" value="HAMP"/>
    <property type="match status" value="1"/>
</dbReference>
<dbReference type="PROSITE" id="PS50885">
    <property type="entry name" value="HAMP"/>
    <property type="match status" value="1"/>
</dbReference>
<dbReference type="InterPro" id="IPR036890">
    <property type="entry name" value="HATPase_C_sf"/>
</dbReference>
<dbReference type="Pfam" id="PF02518">
    <property type="entry name" value="HATPase_c"/>
    <property type="match status" value="1"/>
</dbReference>
<dbReference type="CDD" id="cd16917">
    <property type="entry name" value="HATPase_UhpB-NarQ-NarX-like"/>
    <property type="match status" value="1"/>
</dbReference>
<keyword evidence="9" id="KW-1185">Reference proteome</keyword>
<accession>A0A0R3K0U6</accession>
<evidence type="ECO:0000256" key="6">
    <source>
        <dbReference type="SAM" id="Phobius"/>
    </source>
</evidence>
<dbReference type="PANTHER" id="PTHR24421">
    <property type="entry name" value="NITRATE/NITRITE SENSOR PROTEIN NARX-RELATED"/>
    <property type="match status" value="1"/>
</dbReference>
<dbReference type="GO" id="GO:0046983">
    <property type="term" value="F:protein dimerization activity"/>
    <property type="evidence" value="ECO:0007669"/>
    <property type="project" value="InterPro"/>
</dbReference>
<dbReference type="Gene3D" id="3.30.565.10">
    <property type="entry name" value="Histidine kinase-like ATPase, C-terminal domain"/>
    <property type="match status" value="1"/>
</dbReference>
<evidence type="ECO:0000256" key="5">
    <source>
        <dbReference type="ARBA" id="ARBA00023012"/>
    </source>
</evidence>
<dbReference type="PANTHER" id="PTHR24421:SF58">
    <property type="entry name" value="SIGNAL TRANSDUCTION HISTIDINE-PROTEIN KINASE_PHOSPHATASE UHPB"/>
    <property type="match status" value="1"/>
</dbReference>
<protein>
    <submittedName>
        <fullName evidence="8">Histidine kinase</fullName>
    </submittedName>
</protein>
<evidence type="ECO:0000256" key="2">
    <source>
        <dbReference type="ARBA" id="ARBA00022553"/>
    </source>
</evidence>
<evidence type="ECO:0000313" key="9">
    <source>
        <dbReference type="Proteomes" id="UP000051913"/>
    </source>
</evidence>
<evidence type="ECO:0000313" key="8">
    <source>
        <dbReference type="EMBL" id="KRQ89339.1"/>
    </source>
</evidence>
<gene>
    <name evidence="8" type="ORF">CP49_14100</name>
</gene>
<keyword evidence="6" id="KW-0812">Transmembrane</keyword>
<comment type="subcellular location">
    <subcellularLocation>
        <location evidence="1">Membrane</location>
    </subcellularLocation>
</comment>
<keyword evidence="4 8" id="KW-0418">Kinase</keyword>
<dbReference type="SUPFAM" id="SSF55874">
    <property type="entry name" value="ATPase domain of HSP90 chaperone/DNA topoisomerase II/histidine kinase"/>
    <property type="match status" value="1"/>
</dbReference>
<dbReference type="GO" id="GO:0000155">
    <property type="term" value="F:phosphorelay sensor kinase activity"/>
    <property type="evidence" value="ECO:0007669"/>
    <property type="project" value="InterPro"/>
</dbReference>
<sequence>MHLLLHLIGRLVAVVAVCLTTAVAWVMIDAHRAIDADAAATAERVGQRLESLYWQKLLWRDGMSREMLLPIPDWQMLTIASVISPGNCVTFSPPGEAPRQLCSQIEALGPPAPAPFAAVFDVLFGPPTPVQRYLTVRDWNAGFITAAAAPEAALRLAWRQVSVVTGVAAAMAAAIAVLAAMMIGHALIPARAIINGLRRLQQGDLDWRLPGFRTAEFNLIARAVNDLSAALARTNAARTALTARLLQVQEEERRALARDLHDEFGQCLTATAALAASIATGASPERADLADDARAIARIQRRMMENLRSALVRLRSQDVEEIGLEASLQQLIRDHNMRAAPGAVFRLNVIGKLAALPKQVAIDMYRIAQECLTNAVRHGSPTEVELSVECASAGDGTIALTVEDDGGGDAACVDPHHGHGILGIRERVAARGGSLSIGKAARGLRLSAVIPLIGPGPAPAFHGAPA</sequence>
<dbReference type="EMBL" id="LLXX01000239">
    <property type="protein sequence ID" value="KRQ89339.1"/>
    <property type="molecule type" value="Genomic_DNA"/>
</dbReference>
<feature type="transmembrane region" description="Helical" evidence="6">
    <location>
        <begin position="7"/>
        <end position="28"/>
    </location>
</feature>
<dbReference type="AlphaFoldDB" id="A0A0R3K0U6"/>
<dbReference type="STRING" id="1518501.CQ10_28595"/>
<keyword evidence="6" id="KW-0472">Membrane</keyword>
<keyword evidence="5" id="KW-0902">Two-component regulatory system</keyword>
<dbReference type="InterPro" id="IPR011712">
    <property type="entry name" value="Sig_transdc_His_kin_sub3_dim/P"/>
</dbReference>
<dbReference type="SMART" id="SM00304">
    <property type="entry name" value="HAMP"/>
    <property type="match status" value="1"/>
</dbReference>
<keyword evidence="2" id="KW-0597">Phosphoprotein</keyword>
<dbReference type="Pfam" id="PF07730">
    <property type="entry name" value="HisKA_3"/>
    <property type="match status" value="1"/>
</dbReference>
<name>A0A0R3K0U6_9BRAD</name>
<dbReference type="Proteomes" id="UP000051913">
    <property type="component" value="Unassembled WGS sequence"/>
</dbReference>
<dbReference type="RefSeq" id="WP_057855777.1">
    <property type="nucleotide sequence ID" value="NZ_LLXX01000239.1"/>
</dbReference>